<dbReference type="RefSeq" id="WP_218101235.1">
    <property type="nucleotide sequence ID" value="NZ_CAJVCE010000016.1"/>
</dbReference>
<name>A0ABN7TQL9_9BACL</name>
<evidence type="ECO:0008006" key="4">
    <source>
        <dbReference type="Google" id="ProtNLM"/>
    </source>
</evidence>
<feature type="region of interest" description="Disordered" evidence="1">
    <location>
        <begin position="116"/>
        <end position="138"/>
    </location>
</feature>
<gene>
    <name evidence="2" type="ORF">PAECIP111802_04985</name>
</gene>
<protein>
    <recommendedName>
        <fullName evidence="4">GIY-YIG nuclease family protein</fullName>
    </recommendedName>
</protein>
<proteinExistence type="predicted"/>
<evidence type="ECO:0000256" key="1">
    <source>
        <dbReference type="SAM" id="MobiDB-lite"/>
    </source>
</evidence>
<dbReference type="EMBL" id="CAJVCE010000016">
    <property type="protein sequence ID" value="CAG7651522.1"/>
    <property type="molecule type" value="Genomic_DNA"/>
</dbReference>
<comment type="caution">
    <text evidence="2">The sequence shown here is derived from an EMBL/GenBank/DDBJ whole genome shotgun (WGS) entry which is preliminary data.</text>
</comment>
<keyword evidence="3" id="KW-1185">Reference proteome</keyword>
<reference evidence="2 3" key="1">
    <citation type="submission" date="2021-06" db="EMBL/GenBank/DDBJ databases">
        <authorList>
            <person name="Criscuolo A."/>
        </authorList>
    </citation>
    <scope>NUCLEOTIDE SEQUENCE [LARGE SCALE GENOMIC DNA]</scope>
    <source>
        <strain evidence="3">CIP 111802</strain>
    </source>
</reference>
<organism evidence="2 3">
    <name type="scientific">Paenibacillus allorhizosphaerae</name>
    <dbReference type="NCBI Taxonomy" id="2849866"/>
    <lineage>
        <taxon>Bacteria</taxon>
        <taxon>Bacillati</taxon>
        <taxon>Bacillota</taxon>
        <taxon>Bacilli</taxon>
        <taxon>Bacillales</taxon>
        <taxon>Paenibacillaceae</taxon>
        <taxon>Paenibacillus</taxon>
    </lineage>
</organism>
<accession>A0ABN7TQL9</accession>
<evidence type="ECO:0000313" key="2">
    <source>
        <dbReference type="EMBL" id="CAG7651522.1"/>
    </source>
</evidence>
<dbReference type="Proteomes" id="UP000730618">
    <property type="component" value="Unassembled WGS sequence"/>
</dbReference>
<sequence length="291" mass="33463">MLTALLPNGKVVHSSEYSEEKHGYTLYCIDPQCKAPVIYVGASSSSETKRSAYFKTVGKDIESKHKESCGFFEPLDVVEAIQKTALYQKQILESDGVPKQIINLNLKKLDPDYIPKEPVERKEKTPENDKIKVKDDRDTPGTIGSLKSIVKLLTSYEPDILATLYFNVGGGRKLPLSQVVMSPDRAYDLLWQDMTIPRMQYFVYGRISEVTKLEKVTYIDMDIDDEEKPFTIVIFAEYYKHFIYEKKDLVGKEFLIFGDLRKNTYNNINKAQIVIKSSDYLEPIRTKKRDL</sequence>
<evidence type="ECO:0000313" key="3">
    <source>
        <dbReference type="Proteomes" id="UP000730618"/>
    </source>
</evidence>